<dbReference type="EMBL" id="CAXKWB010002313">
    <property type="protein sequence ID" value="CAL4066586.1"/>
    <property type="molecule type" value="Genomic_DNA"/>
</dbReference>
<dbReference type="AlphaFoldDB" id="A0AAV2Q1G7"/>
<keyword evidence="2" id="KW-1185">Reference proteome</keyword>
<evidence type="ECO:0000313" key="2">
    <source>
        <dbReference type="Proteomes" id="UP001497623"/>
    </source>
</evidence>
<accession>A0AAV2Q1G7</accession>
<name>A0AAV2Q1G7_MEGNR</name>
<protein>
    <submittedName>
        <fullName evidence="1">Uncharacterized protein</fullName>
    </submittedName>
</protein>
<feature type="non-terminal residue" evidence="1">
    <location>
        <position position="136"/>
    </location>
</feature>
<dbReference type="Proteomes" id="UP001497623">
    <property type="component" value="Unassembled WGS sequence"/>
</dbReference>
<evidence type="ECO:0000313" key="1">
    <source>
        <dbReference type="EMBL" id="CAL4066586.1"/>
    </source>
</evidence>
<comment type="caution">
    <text evidence="1">The sequence shown here is derived from an EMBL/GenBank/DDBJ whole genome shotgun (WGS) entry which is preliminary data.</text>
</comment>
<reference evidence="1 2" key="1">
    <citation type="submission" date="2024-05" db="EMBL/GenBank/DDBJ databases">
        <authorList>
            <person name="Wallberg A."/>
        </authorList>
    </citation>
    <scope>NUCLEOTIDE SEQUENCE [LARGE SCALE GENOMIC DNA]</scope>
</reference>
<gene>
    <name evidence="1" type="ORF">MNOR_LOCUS5833</name>
</gene>
<sequence length="136" mass="15451">MSTIFTQIINSPLNVTNVIHWHLPHFFRKTVENLLEYRLLQSLLPSNIKSLLLRKLWSNIKKILGQSLSKLTRQIAKKKITDGLQALSHNTVELKSCVEFCGSNVRDLFSTVRGCISEIKKCSDTARESVQIASDI</sequence>
<proteinExistence type="predicted"/>
<organism evidence="1 2">
    <name type="scientific">Meganyctiphanes norvegica</name>
    <name type="common">Northern krill</name>
    <name type="synonym">Thysanopoda norvegica</name>
    <dbReference type="NCBI Taxonomy" id="48144"/>
    <lineage>
        <taxon>Eukaryota</taxon>
        <taxon>Metazoa</taxon>
        <taxon>Ecdysozoa</taxon>
        <taxon>Arthropoda</taxon>
        <taxon>Crustacea</taxon>
        <taxon>Multicrustacea</taxon>
        <taxon>Malacostraca</taxon>
        <taxon>Eumalacostraca</taxon>
        <taxon>Eucarida</taxon>
        <taxon>Euphausiacea</taxon>
        <taxon>Euphausiidae</taxon>
        <taxon>Meganyctiphanes</taxon>
    </lineage>
</organism>